<organism evidence="2 3">
    <name type="scientific">Paracoccus spongiarum</name>
    <dbReference type="NCBI Taxonomy" id="3064387"/>
    <lineage>
        <taxon>Bacteria</taxon>
        <taxon>Pseudomonadati</taxon>
        <taxon>Pseudomonadota</taxon>
        <taxon>Alphaproteobacteria</taxon>
        <taxon>Rhodobacterales</taxon>
        <taxon>Paracoccaceae</taxon>
        <taxon>Paracoccus</taxon>
    </lineage>
</organism>
<name>A0ABT9JBQ0_9RHOB</name>
<evidence type="ECO:0000313" key="2">
    <source>
        <dbReference type="EMBL" id="MDP5307240.1"/>
    </source>
</evidence>
<dbReference type="Gene3D" id="3.40.50.1820">
    <property type="entry name" value="alpha/beta hydrolase"/>
    <property type="match status" value="1"/>
</dbReference>
<sequence length="402" mass="43233">MTPPFRRRVLYVPGFDPIPPRRYRELFRSEAARQAAISGYGIATEGRPGQPGFGWHATGHFPEGEAQADFEVLVWDDLVQASMRGGIGATYLQLLGTAWAYIGSGALLRLMGLRRGPVIAALYPIVVLLAQALAGQLLGGLAGVTAARLAGGGIAGAGLGLALGTAVLVAVLWLFRRLDHRIFAYYLMHDYAFTARHRGAYPDALEARLAVFAARLRQALAEDVDEVLVVGHSSGAYLAVSLLADVIRAGGLPADRPALALMTLGHVVPMASFLPDAGRLRADLAFLSECAGLFWLDVSAPGDACCFGLCDPVAVSGMAGPGQQWPLVLSAAFTRTLSPEARRRLRGRWFRLHFQYLCAFDRPGDYDYFSITAGPRRLADRFAGRGHSPGRIARPVGRRRAA</sequence>
<dbReference type="EMBL" id="JAVAMQ010000006">
    <property type="protein sequence ID" value="MDP5307240.1"/>
    <property type="molecule type" value="Genomic_DNA"/>
</dbReference>
<dbReference type="SUPFAM" id="SSF53474">
    <property type="entry name" value="alpha/beta-Hydrolases"/>
    <property type="match status" value="1"/>
</dbReference>
<proteinExistence type="predicted"/>
<dbReference type="InterPro" id="IPR029058">
    <property type="entry name" value="AB_hydrolase_fold"/>
</dbReference>
<keyword evidence="1" id="KW-0472">Membrane</keyword>
<dbReference type="RefSeq" id="WP_305963087.1">
    <property type="nucleotide sequence ID" value="NZ_JAVAMQ010000006.1"/>
</dbReference>
<feature type="transmembrane region" description="Helical" evidence="1">
    <location>
        <begin position="118"/>
        <end position="142"/>
    </location>
</feature>
<dbReference type="Proteomes" id="UP001224997">
    <property type="component" value="Unassembled WGS sequence"/>
</dbReference>
<feature type="transmembrane region" description="Helical" evidence="1">
    <location>
        <begin position="154"/>
        <end position="175"/>
    </location>
</feature>
<protein>
    <recommendedName>
        <fullName evidence="4">Alpha/beta hydrolase</fullName>
    </recommendedName>
</protein>
<gene>
    <name evidence="2" type="ORF">Q5Y72_09040</name>
</gene>
<keyword evidence="3" id="KW-1185">Reference proteome</keyword>
<keyword evidence="1" id="KW-1133">Transmembrane helix</keyword>
<keyword evidence="1" id="KW-0812">Transmembrane</keyword>
<evidence type="ECO:0008006" key="4">
    <source>
        <dbReference type="Google" id="ProtNLM"/>
    </source>
</evidence>
<evidence type="ECO:0000313" key="3">
    <source>
        <dbReference type="Proteomes" id="UP001224997"/>
    </source>
</evidence>
<comment type="caution">
    <text evidence="2">The sequence shown here is derived from an EMBL/GenBank/DDBJ whole genome shotgun (WGS) entry which is preliminary data.</text>
</comment>
<reference evidence="2 3" key="1">
    <citation type="submission" date="2023-08" db="EMBL/GenBank/DDBJ databases">
        <authorList>
            <person name="Park J.-S."/>
        </authorList>
    </citation>
    <scope>NUCLEOTIDE SEQUENCE [LARGE SCALE GENOMIC DNA]</scope>
    <source>
        <strain evidence="2 3">2205BS29-5</strain>
    </source>
</reference>
<accession>A0ABT9JBQ0</accession>
<evidence type="ECO:0000256" key="1">
    <source>
        <dbReference type="SAM" id="Phobius"/>
    </source>
</evidence>